<dbReference type="PROSITE" id="PS00584">
    <property type="entry name" value="PFKB_KINASES_2"/>
    <property type="match status" value="1"/>
</dbReference>
<comment type="caution">
    <text evidence="14">The sequence shown here is derived from an EMBL/GenBank/DDBJ whole genome shotgun (WGS) entry which is preliminary data.</text>
</comment>
<feature type="binding site" evidence="12">
    <location>
        <position position="293"/>
    </location>
    <ligand>
        <name>K(+)</name>
        <dbReference type="ChEBI" id="CHEBI:29103"/>
    </ligand>
</feature>
<comment type="activity regulation">
    <text evidence="12">Activated by a monovalent cation that binds near, but not in, the active site. The most likely occupant of the site in vivo is potassium. Ion binding induces a conformational change that may alter substrate affinity.</text>
</comment>
<feature type="binding site" evidence="12">
    <location>
        <position position="299"/>
    </location>
    <ligand>
        <name>K(+)</name>
        <dbReference type="ChEBI" id="CHEBI:29103"/>
    </ligand>
</feature>
<evidence type="ECO:0000259" key="13">
    <source>
        <dbReference type="Pfam" id="PF00294"/>
    </source>
</evidence>
<comment type="cofactor">
    <cofactor evidence="12">
        <name>Mg(2+)</name>
        <dbReference type="ChEBI" id="CHEBI:18420"/>
    </cofactor>
    <text evidence="12">Requires a divalent cation, most likely magnesium in vivo, as an electrophilic catalyst to aid phosphoryl group transfer. It is the chelate of the metal and the nucleotide that is the actual substrate.</text>
</comment>
<evidence type="ECO:0000256" key="6">
    <source>
        <dbReference type="ARBA" id="ARBA00022741"/>
    </source>
</evidence>
<feature type="binding site" evidence="12">
    <location>
        <position position="148"/>
    </location>
    <ligand>
        <name>substrate</name>
    </ligand>
</feature>
<evidence type="ECO:0000256" key="10">
    <source>
        <dbReference type="ARBA" id="ARBA00022958"/>
    </source>
</evidence>
<feature type="domain" description="Carbohydrate kinase PfkB" evidence="13">
    <location>
        <begin position="11"/>
        <end position="301"/>
    </location>
</feature>
<evidence type="ECO:0000256" key="9">
    <source>
        <dbReference type="ARBA" id="ARBA00022842"/>
    </source>
</evidence>
<dbReference type="HAMAP" id="MF_01987">
    <property type="entry name" value="Ribokinase"/>
    <property type="match status" value="1"/>
</dbReference>
<dbReference type="EC" id="2.7.1.15" evidence="2 12"/>
<feature type="binding site" evidence="12">
    <location>
        <position position="295"/>
    </location>
    <ligand>
        <name>K(+)</name>
        <dbReference type="ChEBI" id="CHEBI:29103"/>
    </ligand>
</feature>
<comment type="subunit">
    <text evidence="12">Homodimer.</text>
</comment>
<feature type="binding site" evidence="12">
    <location>
        <position position="290"/>
    </location>
    <ligand>
        <name>K(+)</name>
        <dbReference type="ChEBI" id="CHEBI:29103"/>
    </ligand>
</feature>
<dbReference type="InterPro" id="IPR002173">
    <property type="entry name" value="Carboh/pur_kinase_PfkB_CS"/>
</dbReference>
<reference evidence="14 15" key="1">
    <citation type="journal article" date="2020" name="Insects">
        <title>Bacteria Belonging to Pseudomonas typographi sp. nov. from the Bark Beetle Ips typographus Have Genomic Potential to Aid in the Host Ecology.</title>
        <authorList>
            <person name="Peral-Aranega E."/>
            <person name="Saati-Santamaria Z."/>
            <person name="Kolarik M."/>
            <person name="Rivas R."/>
            <person name="Garcia-Fraile P."/>
        </authorList>
    </citation>
    <scope>NUCLEOTIDE SEQUENCE [LARGE SCALE GENOMIC DNA]</scope>
    <source>
        <strain evidence="14 15">CA3A</strain>
    </source>
</reference>
<feature type="active site" description="Proton acceptor" evidence="12">
    <location>
        <position position="260"/>
    </location>
</feature>
<evidence type="ECO:0000256" key="3">
    <source>
        <dbReference type="ARBA" id="ARBA00016943"/>
    </source>
</evidence>
<gene>
    <name evidence="12 14" type="primary">rbsK</name>
    <name evidence="14" type="ORF">HAQ05_21310</name>
</gene>
<evidence type="ECO:0000256" key="4">
    <source>
        <dbReference type="ARBA" id="ARBA00022679"/>
    </source>
</evidence>
<comment type="function">
    <text evidence="12">Catalyzes the phosphorylation of ribose at O-5 in a reaction requiring ATP and magnesium. The resulting D-ribose-5-phosphate can then be used either for sythesis of nucleotides, histidine, and tryptophan, or as a component of the pentose phosphate pathway.</text>
</comment>
<comment type="subcellular location">
    <subcellularLocation>
        <location evidence="12">Cytoplasm</location>
    </subcellularLocation>
</comment>
<name>A0ABR7Z766_9PSED</name>
<keyword evidence="9 12" id="KW-0460">Magnesium</keyword>
<feature type="binding site" evidence="12">
    <location>
        <position position="192"/>
    </location>
    <ligand>
        <name>ATP</name>
        <dbReference type="ChEBI" id="CHEBI:30616"/>
    </ligand>
</feature>
<comment type="similarity">
    <text evidence="12">Belongs to the carbohydrate kinase PfkB family. Ribokinase subfamily.</text>
</comment>
<dbReference type="Gene3D" id="3.40.1190.20">
    <property type="match status" value="1"/>
</dbReference>
<evidence type="ECO:0000256" key="1">
    <source>
        <dbReference type="ARBA" id="ARBA00005380"/>
    </source>
</evidence>
<evidence type="ECO:0000256" key="11">
    <source>
        <dbReference type="ARBA" id="ARBA00023277"/>
    </source>
</evidence>
<keyword evidence="7 12" id="KW-0418">Kinase</keyword>
<comment type="caution">
    <text evidence="12">Lacks conserved residue(s) required for the propagation of feature annotation.</text>
</comment>
<dbReference type="NCBIfam" id="TIGR02152">
    <property type="entry name" value="D_ribokin_bact"/>
    <property type="match status" value="1"/>
</dbReference>
<evidence type="ECO:0000256" key="5">
    <source>
        <dbReference type="ARBA" id="ARBA00022723"/>
    </source>
</evidence>
<dbReference type="InterPro" id="IPR011611">
    <property type="entry name" value="PfkB_dom"/>
</dbReference>
<dbReference type="InterPro" id="IPR002139">
    <property type="entry name" value="Ribo/fructo_kinase"/>
</dbReference>
<dbReference type="PRINTS" id="PR00990">
    <property type="entry name" value="RIBOKINASE"/>
</dbReference>
<keyword evidence="10 12" id="KW-0630">Potassium</keyword>
<dbReference type="Pfam" id="PF00294">
    <property type="entry name" value="PfkB"/>
    <property type="match status" value="1"/>
</dbReference>
<keyword evidence="5 12" id="KW-0479">Metal-binding</keyword>
<dbReference type="EMBL" id="JAAOCA010000031">
    <property type="protein sequence ID" value="MBD1601222.1"/>
    <property type="molecule type" value="Genomic_DNA"/>
</dbReference>
<evidence type="ECO:0000256" key="7">
    <source>
        <dbReference type="ARBA" id="ARBA00022777"/>
    </source>
</evidence>
<dbReference type="PANTHER" id="PTHR10584">
    <property type="entry name" value="SUGAR KINASE"/>
    <property type="match status" value="1"/>
</dbReference>
<dbReference type="RefSeq" id="WP_190424264.1">
    <property type="nucleotide sequence ID" value="NZ_JAAOCA010000031.1"/>
</dbReference>
<feature type="binding site" evidence="12">
    <location>
        <position position="260"/>
    </location>
    <ligand>
        <name>substrate</name>
    </ligand>
</feature>
<evidence type="ECO:0000313" key="14">
    <source>
        <dbReference type="EMBL" id="MBD1601222.1"/>
    </source>
</evidence>
<comment type="pathway">
    <text evidence="12">Carbohydrate metabolism; D-ribose degradation; D-ribose 5-phosphate from beta-D-ribopyranose: step 2/2.</text>
</comment>
<evidence type="ECO:0000313" key="15">
    <source>
        <dbReference type="Proteomes" id="UP000805841"/>
    </source>
</evidence>
<feature type="binding site" evidence="12">
    <location>
        <begin position="19"/>
        <end position="21"/>
    </location>
    <ligand>
        <name>substrate</name>
    </ligand>
</feature>
<feature type="binding site" evidence="12">
    <location>
        <begin position="259"/>
        <end position="260"/>
    </location>
    <ligand>
        <name>ATP</name>
        <dbReference type="ChEBI" id="CHEBI:30616"/>
    </ligand>
</feature>
<proteinExistence type="inferred from homology"/>
<protein>
    <recommendedName>
        <fullName evidence="3 12">Ribokinase</fullName>
        <shortName evidence="12">RK</shortName>
        <ecNumber evidence="2 12">2.7.1.15</ecNumber>
    </recommendedName>
</protein>
<feature type="binding site" evidence="12">
    <location>
        <begin position="228"/>
        <end position="233"/>
    </location>
    <ligand>
        <name>ATP</name>
        <dbReference type="ChEBI" id="CHEBI:30616"/>
    </ligand>
</feature>
<keyword evidence="4 12" id="KW-0808">Transferase</keyword>
<dbReference type="InterPro" id="IPR029056">
    <property type="entry name" value="Ribokinase-like"/>
</dbReference>
<keyword evidence="8 12" id="KW-0067">ATP-binding</keyword>
<feature type="binding site" evidence="12">
    <location>
        <begin position="47"/>
        <end position="51"/>
    </location>
    <ligand>
        <name>substrate</name>
    </ligand>
</feature>
<comment type="catalytic activity">
    <reaction evidence="12">
        <text>D-ribose + ATP = D-ribose 5-phosphate + ADP + H(+)</text>
        <dbReference type="Rhea" id="RHEA:13697"/>
        <dbReference type="ChEBI" id="CHEBI:15378"/>
        <dbReference type="ChEBI" id="CHEBI:30616"/>
        <dbReference type="ChEBI" id="CHEBI:47013"/>
        <dbReference type="ChEBI" id="CHEBI:78346"/>
        <dbReference type="ChEBI" id="CHEBI:456216"/>
        <dbReference type="EC" id="2.7.1.15"/>
    </reaction>
</comment>
<organism evidence="14 15">
    <name type="scientific">Pseudomonas typographi</name>
    <dbReference type="NCBI Taxonomy" id="2715964"/>
    <lineage>
        <taxon>Bacteria</taxon>
        <taxon>Pseudomonadati</taxon>
        <taxon>Pseudomonadota</taxon>
        <taxon>Gammaproteobacteria</taxon>
        <taxon>Pseudomonadales</taxon>
        <taxon>Pseudomonadaceae</taxon>
        <taxon>Pseudomonas</taxon>
    </lineage>
</organism>
<feature type="binding site" evidence="12">
    <location>
        <position position="254"/>
    </location>
    <ligand>
        <name>K(+)</name>
        <dbReference type="ChEBI" id="CHEBI:29103"/>
    </ligand>
</feature>
<keyword evidence="11 12" id="KW-0119">Carbohydrate metabolism</keyword>
<evidence type="ECO:0000256" key="8">
    <source>
        <dbReference type="ARBA" id="ARBA00022840"/>
    </source>
</evidence>
<keyword evidence="12" id="KW-0963">Cytoplasm</keyword>
<dbReference type="GO" id="GO:0004747">
    <property type="term" value="F:ribokinase activity"/>
    <property type="evidence" value="ECO:0007669"/>
    <property type="project" value="UniProtKB-EC"/>
</dbReference>
<keyword evidence="15" id="KW-1185">Reference proteome</keyword>
<sequence length="311" mass="31486">MSTRSVSNPASIVVIGSLNMDLVARTARLPQPGETLHGDSFATVPGGKGANQAVAAARAGAQVAMIGRVGADAYGARLREALRGDGIDCQGVGEEHGVPTGVAMILVDHASQNSIVIVAGGNGTLAPAHIDAASALLEGCAVVVCQLEVPQETVGYALARAHALGKTVILNPAPASQLPSAWYTWVDYLIPNESEAQALAAVPAQGSPSAEQAGRALLAKGVRHVLLTLGGEGVLHVSAEGAQHFPAYPVAARDTTAAGDTFIGAFAAALARGEAPAAAIHFAQKAAALSVTREGAQPSIPYRAEVQAWNP</sequence>
<evidence type="ECO:0000256" key="12">
    <source>
        <dbReference type="HAMAP-Rule" id="MF_01987"/>
    </source>
</evidence>
<comment type="similarity">
    <text evidence="1">Belongs to the carbohydrate kinase pfkB family.</text>
</comment>
<keyword evidence="6 12" id="KW-0547">Nucleotide-binding</keyword>
<dbReference type="Proteomes" id="UP000805841">
    <property type="component" value="Unassembled WGS sequence"/>
</dbReference>
<evidence type="ECO:0000256" key="2">
    <source>
        <dbReference type="ARBA" id="ARBA00012035"/>
    </source>
</evidence>
<feature type="binding site" evidence="12">
    <location>
        <position position="256"/>
    </location>
    <ligand>
        <name>K(+)</name>
        <dbReference type="ChEBI" id="CHEBI:29103"/>
    </ligand>
</feature>
<dbReference type="CDD" id="cd01174">
    <property type="entry name" value="ribokinase"/>
    <property type="match status" value="1"/>
</dbReference>
<dbReference type="InterPro" id="IPR011877">
    <property type="entry name" value="Ribokinase"/>
</dbReference>
<dbReference type="PANTHER" id="PTHR10584:SF166">
    <property type="entry name" value="RIBOKINASE"/>
    <property type="match status" value="1"/>
</dbReference>
<dbReference type="SUPFAM" id="SSF53613">
    <property type="entry name" value="Ribokinase-like"/>
    <property type="match status" value="1"/>
</dbReference>
<accession>A0ABR7Z766</accession>